<dbReference type="AlphaFoldDB" id="A0A6B9G600"/>
<dbReference type="RefSeq" id="WP_208718129.1">
    <property type="nucleotide sequence ID" value="NZ_CP024770.1"/>
</dbReference>
<geneLocation type="plasmid" evidence="3">
    <name>pne1b</name>
</geneLocation>
<evidence type="ECO:0000313" key="2">
    <source>
        <dbReference type="EMBL" id="QGY32232.1"/>
    </source>
</evidence>
<sequence>MINNLYFLQTIKSDNYFVMGYSRGAFDERNKQNNLLLQECCHSLIEDPDQSNALCPALQFFPEVRVILLMTTLNSLRGSTSGLLGWLKKWLLRGHHIITLDGVMNSIQWPESTALIAVLSGHNPRALHAPSGRPSGLSNDAIQLKGQAIEMYEHKTLSSSQCARRLGIARSTYYRYLNSNKPLCAPSESEDFLSE</sequence>
<name>A0A6B9G600_PANCY</name>
<accession>A0A6B9G600</accession>
<keyword evidence="2" id="KW-0614">Plasmid</keyword>
<organism evidence="2 3">
    <name type="scientific">Pantoea cypripedii</name>
    <name type="common">Pectobacterium cypripedii</name>
    <name type="synonym">Erwinia cypripedii</name>
    <dbReference type="NCBI Taxonomy" id="55209"/>
    <lineage>
        <taxon>Bacteria</taxon>
        <taxon>Pseudomonadati</taxon>
        <taxon>Pseudomonadota</taxon>
        <taxon>Gammaproteobacteria</taxon>
        <taxon>Enterobacterales</taxon>
        <taxon>Erwiniaceae</taxon>
        <taxon>Pantoea</taxon>
    </lineage>
</organism>
<proteinExistence type="predicted"/>
<dbReference type="GO" id="GO:0003677">
    <property type="term" value="F:DNA binding"/>
    <property type="evidence" value="ECO:0007669"/>
    <property type="project" value="InterPro"/>
</dbReference>
<gene>
    <name evidence="2" type="ORF">CUN67_24895</name>
</gene>
<evidence type="ECO:0000313" key="3">
    <source>
        <dbReference type="Proteomes" id="UP000502005"/>
    </source>
</evidence>
<dbReference type="GO" id="GO:0000150">
    <property type="term" value="F:DNA strand exchange activity"/>
    <property type="evidence" value="ECO:0007669"/>
    <property type="project" value="InterPro"/>
</dbReference>
<reference evidence="2 3" key="1">
    <citation type="submission" date="2017-11" db="EMBL/GenBank/DDBJ databases">
        <title>Genome sequence of Pantoea cypripedii NE1.</title>
        <authorList>
            <person name="Nascimento F.X."/>
        </authorList>
    </citation>
    <scope>NUCLEOTIDE SEQUENCE [LARGE SCALE GENOMIC DNA]</scope>
    <source>
        <strain evidence="2 3">NE1</strain>
        <plasmid evidence="3">pne1b</plasmid>
    </source>
</reference>
<feature type="domain" description="Resolvase HTH" evidence="1">
    <location>
        <begin position="132"/>
        <end position="179"/>
    </location>
</feature>
<dbReference type="Pfam" id="PF02796">
    <property type="entry name" value="HTH_7"/>
    <property type="match status" value="1"/>
</dbReference>
<dbReference type="Proteomes" id="UP000502005">
    <property type="component" value="Plasmid pNE1B"/>
</dbReference>
<protein>
    <recommendedName>
        <fullName evidence="1">Resolvase HTH domain-containing protein</fullName>
    </recommendedName>
</protein>
<dbReference type="EMBL" id="CP024770">
    <property type="protein sequence ID" value="QGY32232.1"/>
    <property type="molecule type" value="Genomic_DNA"/>
</dbReference>
<evidence type="ECO:0000259" key="1">
    <source>
        <dbReference type="Pfam" id="PF02796"/>
    </source>
</evidence>
<dbReference type="InterPro" id="IPR006120">
    <property type="entry name" value="Resolvase_HTH_dom"/>
</dbReference>